<comment type="caution">
    <text evidence="1">The sequence shown here is derived from an EMBL/GenBank/DDBJ whole genome shotgun (WGS) entry which is preliminary data.</text>
</comment>
<proteinExistence type="predicted"/>
<dbReference type="Proteomes" id="UP000037035">
    <property type="component" value="Unassembled WGS sequence"/>
</dbReference>
<organism evidence="1 2">
    <name type="scientific">Puccinia sorghi</name>
    <dbReference type="NCBI Taxonomy" id="27349"/>
    <lineage>
        <taxon>Eukaryota</taxon>
        <taxon>Fungi</taxon>
        <taxon>Dikarya</taxon>
        <taxon>Basidiomycota</taxon>
        <taxon>Pucciniomycotina</taxon>
        <taxon>Pucciniomycetes</taxon>
        <taxon>Pucciniales</taxon>
        <taxon>Pucciniaceae</taxon>
        <taxon>Puccinia</taxon>
    </lineage>
</organism>
<evidence type="ECO:0000313" key="2">
    <source>
        <dbReference type="Proteomes" id="UP000037035"/>
    </source>
</evidence>
<dbReference type="PANTHER" id="PTHR35871">
    <property type="entry name" value="EXPRESSED PROTEIN"/>
    <property type="match status" value="1"/>
</dbReference>
<dbReference type="EMBL" id="LAVV01006375">
    <property type="protein sequence ID" value="KNZ60267.1"/>
    <property type="molecule type" value="Genomic_DNA"/>
</dbReference>
<reference evidence="1 2" key="1">
    <citation type="submission" date="2015-08" db="EMBL/GenBank/DDBJ databases">
        <title>Next Generation Sequencing and Analysis of the Genome of Puccinia sorghi L Schw, the Causal Agent of Maize Common Rust.</title>
        <authorList>
            <person name="Rochi L."/>
            <person name="Burguener G."/>
            <person name="Darino M."/>
            <person name="Turjanski A."/>
            <person name="Kreff E."/>
            <person name="Dieguez M.J."/>
            <person name="Sacco F."/>
        </authorList>
    </citation>
    <scope>NUCLEOTIDE SEQUENCE [LARGE SCALE GENOMIC DNA]</scope>
    <source>
        <strain evidence="1 2">RO10H11247</strain>
    </source>
</reference>
<name>A0A0L6VI69_9BASI</name>
<sequence length="226" mass="26692">MNIALGWSNNDEYPQELLTIIKDQGEDSIFKIYEEKFSLINESNRFWTRRILKSGTSKKLPKKTKHYYKNQALRALGKNHKCMSVLQETIPEFEVGESILKNPKIYKQVQFKQDFNELNQTIAYLKFEYKNRCKKYPKLAYPETELDELKEFNNLNYENWSGFLKPSGTEKQFTSKLQSKHQPKKGKCNTPLNGTAFCNEISQWAREQKAGNIRRLFFLFDTAFLN</sequence>
<evidence type="ECO:0000313" key="1">
    <source>
        <dbReference type="EMBL" id="KNZ60267.1"/>
    </source>
</evidence>
<dbReference type="PANTHER" id="PTHR35871:SF1">
    <property type="entry name" value="CXC1-LIKE CYSTEINE CLUSTER ASSOCIATED WITH KDZ TRANSPOSASES DOMAIN-CONTAINING PROTEIN"/>
    <property type="match status" value="1"/>
</dbReference>
<dbReference type="AlphaFoldDB" id="A0A0L6VI69"/>
<keyword evidence="2" id="KW-1185">Reference proteome</keyword>
<dbReference type="VEuPathDB" id="FungiDB:VP01_1584g3"/>
<accession>A0A0L6VI69</accession>
<gene>
    <name evidence="1" type="ORF">VP01_1584g3</name>
</gene>
<protein>
    <submittedName>
        <fullName evidence="1">Uncharacterized protein</fullName>
    </submittedName>
</protein>